<keyword evidence="5" id="KW-0547">Nucleotide-binding</keyword>
<dbReference type="Proteomes" id="UP000578819">
    <property type="component" value="Unassembled WGS sequence"/>
</dbReference>
<dbReference type="PANTHER" id="PTHR40765:SF2">
    <property type="entry name" value="ESX-2 SECRETION SYSTEM ATPASE ECCB2"/>
    <property type="match status" value="1"/>
</dbReference>
<evidence type="ECO:0000256" key="3">
    <source>
        <dbReference type="ARBA" id="ARBA00022475"/>
    </source>
</evidence>
<dbReference type="AlphaFoldDB" id="A0A7W7WQX0"/>
<dbReference type="Pfam" id="PF05108">
    <property type="entry name" value="T7SS_ESX1_EccB"/>
    <property type="match status" value="1"/>
</dbReference>
<comment type="similarity">
    <text evidence="2">Belongs to the EccB family.</text>
</comment>
<evidence type="ECO:0000256" key="4">
    <source>
        <dbReference type="ARBA" id="ARBA00022692"/>
    </source>
</evidence>
<comment type="subcellular location">
    <subcellularLocation>
        <location evidence="1">Cell membrane</location>
        <topology evidence="1">Single-pass membrane protein</topology>
    </subcellularLocation>
</comment>
<dbReference type="Gene3D" id="2.40.50.910">
    <property type="entry name" value="Type VII secretion system EccB, repeat 3 domain"/>
    <property type="match status" value="1"/>
</dbReference>
<dbReference type="EMBL" id="JACHJW010000001">
    <property type="protein sequence ID" value="MBB4960455.1"/>
    <property type="molecule type" value="Genomic_DNA"/>
</dbReference>
<keyword evidence="7" id="KW-0067">ATP-binding</keyword>
<sequence>MLTRRDLIHSRQFLQRRLHTALVAHRPDPLEWSGTRLPGVTLATVMLVVICLAGAGIYGYFRPAGAKSWTACNRVIIEKETGSAYVCDGETLYPVLNFSSAALLRGLGDPPVSVARASLTWPRGQAVGVPGAPNAVPAAGGLLTGPWSFCMRPAGSGTPARSVVVVGERVAAGAPLGDEVVAVFDPVQQQLSVIHKGRRHAVTNREVVTAALAVTTRDVVTVSSDWLATLPVGPSLGEINIAGRGGAVDRLPGAQVGQLLVSTVAGNTLRYVARPAGVQPITALQEALIRATAKDTAPSTVVNPVQLAGAAILEPLAAAALGDGAVPPVVTAARSRGAVCQIITGGGDEREISVGAVPEARTAVTQSSGGVNAAGTLLADEVLVAPGRGALVMAQPSPTADAGPVYLVTETGRRYPIVSATALERLGLSGTAVVRMPSTLVERLAQGPALDAMNMVSTVP</sequence>
<organism evidence="11 12">
    <name type="scientific">Micromonospora polyrhachis</name>
    <dbReference type="NCBI Taxonomy" id="1282883"/>
    <lineage>
        <taxon>Bacteria</taxon>
        <taxon>Bacillati</taxon>
        <taxon>Actinomycetota</taxon>
        <taxon>Actinomycetes</taxon>
        <taxon>Micromonosporales</taxon>
        <taxon>Micromonosporaceae</taxon>
        <taxon>Micromonospora</taxon>
    </lineage>
</organism>
<evidence type="ECO:0000256" key="6">
    <source>
        <dbReference type="ARBA" id="ARBA00022801"/>
    </source>
</evidence>
<dbReference type="GO" id="GO:0005524">
    <property type="term" value="F:ATP binding"/>
    <property type="evidence" value="ECO:0007669"/>
    <property type="project" value="UniProtKB-KW"/>
</dbReference>
<dbReference type="PANTHER" id="PTHR40765">
    <property type="entry name" value="ESX-2 SECRETION SYSTEM ATPASE ECCB2"/>
    <property type="match status" value="1"/>
</dbReference>
<evidence type="ECO:0000313" key="11">
    <source>
        <dbReference type="EMBL" id="MBB4960455.1"/>
    </source>
</evidence>
<dbReference type="GO" id="GO:0016787">
    <property type="term" value="F:hydrolase activity"/>
    <property type="evidence" value="ECO:0007669"/>
    <property type="project" value="UniProtKB-KW"/>
</dbReference>
<feature type="transmembrane region" description="Helical" evidence="10">
    <location>
        <begin position="40"/>
        <end position="61"/>
    </location>
</feature>
<dbReference type="InterPro" id="IPR042485">
    <property type="entry name" value="T7SS_EccB_R3"/>
</dbReference>
<evidence type="ECO:0000256" key="8">
    <source>
        <dbReference type="ARBA" id="ARBA00022989"/>
    </source>
</evidence>
<name>A0A7W7WQX0_9ACTN</name>
<keyword evidence="4 10" id="KW-0812">Transmembrane</keyword>
<keyword evidence="6" id="KW-0378">Hydrolase</keyword>
<keyword evidence="12" id="KW-1185">Reference proteome</keyword>
<evidence type="ECO:0000256" key="9">
    <source>
        <dbReference type="ARBA" id="ARBA00023136"/>
    </source>
</evidence>
<gene>
    <name evidence="11" type="ORF">FHR38_004188</name>
</gene>
<evidence type="ECO:0000256" key="1">
    <source>
        <dbReference type="ARBA" id="ARBA00004162"/>
    </source>
</evidence>
<dbReference type="Gene3D" id="3.30.2390.20">
    <property type="entry name" value="Type VII secretion system EccB, repeat 1 domain"/>
    <property type="match status" value="1"/>
</dbReference>
<evidence type="ECO:0000256" key="5">
    <source>
        <dbReference type="ARBA" id="ARBA00022741"/>
    </source>
</evidence>
<dbReference type="GO" id="GO:0005886">
    <property type="term" value="C:plasma membrane"/>
    <property type="evidence" value="ECO:0007669"/>
    <property type="project" value="UniProtKB-SubCell"/>
</dbReference>
<evidence type="ECO:0000313" key="12">
    <source>
        <dbReference type="Proteomes" id="UP000578819"/>
    </source>
</evidence>
<evidence type="ECO:0000256" key="10">
    <source>
        <dbReference type="SAM" id="Phobius"/>
    </source>
</evidence>
<dbReference type="RefSeq" id="WP_184536231.1">
    <property type="nucleotide sequence ID" value="NZ_JACHJW010000001.1"/>
</dbReference>
<protein>
    <submittedName>
        <fullName evidence="11">Type VII secretion protein EccB</fullName>
    </submittedName>
</protein>
<evidence type="ECO:0000256" key="7">
    <source>
        <dbReference type="ARBA" id="ARBA00022840"/>
    </source>
</evidence>
<accession>A0A7W7WQX0</accession>
<reference evidence="11 12" key="1">
    <citation type="submission" date="2020-08" db="EMBL/GenBank/DDBJ databases">
        <title>Sequencing the genomes of 1000 actinobacteria strains.</title>
        <authorList>
            <person name="Klenk H.-P."/>
        </authorList>
    </citation>
    <scope>NUCLEOTIDE SEQUENCE [LARGE SCALE GENOMIC DNA]</scope>
    <source>
        <strain evidence="11 12">DSM 45886</strain>
    </source>
</reference>
<keyword evidence="3" id="KW-1003">Cell membrane</keyword>
<dbReference type="GO" id="GO:0005576">
    <property type="term" value="C:extracellular region"/>
    <property type="evidence" value="ECO:0007669"/>
    <property type="project" value="TreeGrafter"/>
</dbReference>
<dbReference type="InterPro" id="IPR044857">
    <property type="entry name" value="T7SS_EccB_R1"/>
</dbReference>
<keyword evidence="8 10" id="KW-1133">Transmembrane helix</keyword>
<comment type="caution">
    <text evidence="11">The sequence shown here is derived from an EMBL/GenBank/DDBJ whole genome shotgun (WGS) entry which is preliminary data.</text>
</comment>
<dbReference type="InterPro" id="IPR007795">
    <property type="entry name" value="T7SS_EccB"/>
</dbReference>
<proteinExistence type="inferred from homology"/>
<evidence type="ECO:0000256" key="2">
    <source>
        <dbReference type="ARBA" id="ARBA00008149"/>
    </source>
</evidence>
<keyword evidence="9 10" id="KW-0472">Membrane</keyword>
<dbReference type="NCBIfam" id="TIGR03919">
    <property type="entry name" value="T7SS_EccB"/>
    <property type="match status" value="1"/>
</dbReference>